<dbReference type="AlphaFoldDB" id="A0A7J9DR65"/>
<evidence type="ECO:0000313" key="1">
    <source>
        <dbReference type="EMBL" id="MBA0763243.1"/>
    </source>
</evidence>
<proteinExistence type="predicted"/>
<protein>
    <submittedName>
        <fullName evidence="1">Uncharacterized protein</fullName>
    </submittedName>
</protein>
<name>A0A7J9DR65_9ROSI</name>
<reference evidence="1 2" key="1">
    <citation type="journal article" date="2019" name="Genome Biol. Evol.">
        <title>Insights into the evolution of the New World diploid cottons (Gossypium, subgenus Houzingenia) based on genome sequencing.</title>
        <authorList>
            <person name="Grover C.E."/>
            <person name="Arick M.A. 2nd"/>
            <person name="Thrash A."/>
            <person name="Conover J.L."/>
            <person name="Sanders W.S."/>
            <person name="Peterson D.G."/>
            <person name="Frelichowski J.E."/>
            <person name="Scheffler J.A."/>
            <person name="Scheffler B.E."/>
            <person name="Wendel J.F."/>
        </authorList>
    </citation>
    <scope>NUCLEOTIDE SEQUENCE [LARGE SCALE GENOMIC DNA]</scope>
    <source>
        <strain evidence="1">8</strain>
        <tissue evidence="1">Leaf</tissue>
    </source>
</reference>
<comment type="caution">
    <text evidence="1">The sequence shown here is derived from an EMBL/GenBank/DDBJ whole genome shotgun (WGS) entry which is preliminary data.</text>
</comment>
<organism evidence="1 2">
    <name type="scientific">Gossypium trilobum</name>
    <dbReference type="NCBI Taxonomy" id="34281"/>
    <lineage>
        <taxon>Eukaryota</taxon>
        <taxon>Viridiplantae</taxon>
        <taxon>Streptophyta</taxon>
        <taxon>Embryophyta</taxon>
        <taxon>Tracheophyta</taxon>
        <taxon>Spermatophyta</taxon>
        <taxon>Magnoliopsida</taxon>
        <taxon>eudicotyledons</taxon>
        <taxon>Gunneridae</taxon>
        <taxon>Pentapetalae</taxon>
        <taxon>rosids</taxon>
        <taxon>malvids</taxon>
        <taxon>Malvales</taxon>
        <taxon>Malvaceae</taxon>
        <taxon>Malvoideae</taxon>
        <taxon>Gossypium</taxon>
    </lineage>
</organism>
<gene>
    <name evidence="1" type="ORF">Gotri_012729</name>
</gene>
<accession>A0A7J9DR65</accession>
<evidence type="ECO:0000313" key="2">
    <source>
        <dbReference type="Proteomes" id="UP000593568"/>
    </source>
</evidence>
<dbReference type="Proteomes" id="UP000593568">
    <property type="component" value="Unassembled WGS sequence"/>
</dbReference>
<dbReference type="EMBL" id="JABEZW010000004">
    <property type="protein sequence ID" value="MBA0763243.1"/>
    <property type="molecule type" value="Genomic_DNA"/>
</dbReference>
<keyword evidence="2" id="KW-1185">Reference proteome</keyword>
<sequence>MQIRILFLLKHFWMSNAFPLKKLSV</sequence>